<organism evidence="1 2">
    <name type="scientific">Caenorhabditis auriculariae</name>
    <dbReference type="NCBI Taxonomy" id="2777116"/>
    <lineage>
        <taxon>Eukaryota</taxon>
        <taxon>Metazoa</taxon>
        <taxon>Ecdysozoa</taxon>
        <taxon>Nematoda</taxon>
        <taxon>Chromadorea</taxon>
        <taxon>Rhabditida</taxon>
        <taxon>Rhabditina</taxon>
        <taxon>Rhabditomorpha</taxon>
        <taxon>Rhabditoidea</taxon>
        <taxon>Rhabditidae</taxon>
        <taxon>Peloderinae</taxon>
        <taxon>Caenorhabditis</taxon>
    </lineage>
</organism>
<gene>
    <name evidence="1" type="ORF">CAUJ_LOCUS6004</name>
</gene>
<name>A0A8S1H3J4_9PELO</name>
<sequence>MPQSQQCFQQIGDRPASGTKAEALKDTSLLIIDEAAQLAPAMIPERLKFIHEKALQKSYTKRGKNSI</sequence>
<dbReference type="AlphaFoldDB" id="A0A8S1H3J4"/>
<proteinExistence type="predicted"/>
<dbReference type="EMBL" id="CAJGYM010000014">
    <property type="protein sequence ID" value="CAD6190085.1"/>
    <property type="molecule type" value="Genomic_DNA"/>
</dbReference>
<comment type="caution">
    <text evidence="1">The sequence shown here is derived from an EMBL/GenBank/DDBJ whole genome shotgun (WGS) entry which is preliminary data.</text>
</comment>
<dbReference type="Proteomes" id="UP000835052">
    <property type="component" value="Unassembled WGS sequence"/>
</dbReference>
<evidence type="ECO:0000313" key="2">
    <source>
        <dbReference type="Proteomes" id="UP000835052"/>
    </source>
</evidence>
<protein>
    <submittedName>
        <fullName evidence="1">Uncharacterized protein</fullName>
    </submittedName>
</protein>
<evidence type="ECO:0000313" key="1">
    <source>
        <dbReference type="EMBL" id="CAD6190085.1"/>
    </source>
</evidence>
<reference evidence="1" key="1">
    <citation type="submission" date="2020-10" db="EMBL/GenBank/DDBJ databases">
        <authorList>
            <person name="Kikuchi T."/>
        </authorList>
    </citation>
    <scope>NUCLEOTIDE SEQUENCE</scope>
    <source>
        <strain evidence="1">NKZ352</strain>
    </source>
</reference>
<keyword evidence="2" id="KW-1185">Reference proteome</keyword>
<accession>A0A8S1H3J4</accession>